<evidence type="ECO:0000313" key="2">
    <source>
        <dbReference type="EMBL" id="OMG55030.1"/>
    </source>
</evidence>
<keyword evidence="3" id="KW-1185">Reference proteome</keyword>
<dbReference type="SUPFAM" id="SSF52833">
    <property type="entry name" value="Thioredoxin-like"/>
    <property type="match status" value="1"/>
</dbReference>
<proteinExistence type="predicted"/>
<sequence>MPNNPPRQLTLEIVSDLVCPWCFIGLRRLDIAMAMLGQKHPDLEISQRWRPFFLNPDTPLEGEPYLPFLINKFGSEAAVEALFQRVRDAGTPYGIDYRFEDIRLRANTLHAHRLIHRAQQQGDARPLVERLFVGQFQLGEHLGDPAVLANIAEECGYPRGDIANYLASDSDSELVRTMERESRTWGVRAVPTFIVDRRIMVPGAEDPAILVAAIEQALQASPAA</sequence>
<protein>
    <submittedName>
        <fullName evidence="2">Disulfide bond formation protein DsbA</fullName>
    </submittedName>
</protein>
<evidence type="ECO:0000259" key="1">
    <source>
        <dbReference type="Pfam" id="PF01323"/>
    </source>
</evidence>
<dbReference type="InterPro" id="IPR036249">
    <property type="entry name" value="Thioredoxin-like_sf"/>
</dbReference>
<accession>A0A1R1I8T4</accession>
<gene>
    <name evidence="2" type="ORF">BJN45_07725</name>
</gene>
<dbReference type="EMBL" id="MTHD01000002">
    <property type="protein sequence ID" value="OMG55030.1"/>
    <property type="molecule type" value="Genomic_DNA"/>
</dbReference>
<dbReference type="RefSeq" id="WP_076093660.1">
    <property type="nucleotide sequence ID" value="NZ_MTHD01000002.1"/>
</dbReference>
<dbReference type="Gene3D" id="3.40.30.10">
    <property type="entry name" value="Glutaredoxin"/>
    <property type="match status" value="1"/>
</dbReference>
<dbReference type="Pfam" id="PF01323">
    <property type="entry name" value="DSBA"/>
    <property type="match status" value="1"/>
</dbReference>
<evidence type="ECO:0000313" key="3">
    <source>
        <dbReference type="Proteomes" id="UP000187526"/>
    </source>
</evidence>
<name>A0A1R1I8T4_9RHOO</name>
<comment type="caution">
    <text evidence="2">The sequence shown here is derived from an EMBL/GenBank/DDBJ whole genome shotgun (WGS) entry which is preliminary data.</text>
</comment>
<dbReference type="InterPro" id="IPR001853">
    <property type="entry name" value="DSBA-like_thioredoxin_dom"/>
</dbReference>
<dbReference type="PANTHER" id="PTHR13887">
    <property type="entry name" value="GLUTATHIONE S-TRANSFERASE KAPPA"/>
    <property type="match status" value="1"/>
</dbReference>
<feature type="domain" description="DSBA-like thioredoxin" evidence="1">
    <location>
        <begin position="10"/>
        <end position="214"/>
    </location>
</feature>
<dbReference type="Proteomes" id="UP000187526">
    <property type="component" value="Unassembled WGS sequence"/>
</dbReference>
<dbReference type="AlphaFoldDB" id="A0A1R1I8T4"/>
<dbReference type="STRING" id="418702.BJN45_07725"/>
<dbReference type="PANTHER" id="PTHR13887:SF41">
    <property type="entry name" value="THIOREDOXIN SUPERFAMILY PROTEIN"/>
    <property type="match status" value="1"/>
</dbReference>
<organism evidence="2 3">
    <name type="scientific">Azonexus hydrophilus</name>
    <dbReference type="NCBI Taxonomy" id="418702"/>
    <lineage>
        <taxon>Bacteria</taxon>
        <taxon>Pseudomonadati</taxon>
        <taxon>Pseudomonadota</taxon>
        <taxon>Betaproteobacteria</taxon>
        <taxon>Rhodocyclales</taxon>
        <taxon>Azonexaceae</taxon>
        <taxon>Azonexus</taxon>
    </lineage>
</organism>
<dbReference type="CDD" id="cd03024">
    <property type="entry name" value="DsbA_FrnE"/>
    <property type="match status" value="1"/>
</dbReference>
<dbReference type="OrthoDB" id="9799122at2"/>
<dbReference type="GO" id="GO:0016491">
    <property type="term" value="F:oxidoreductase activity"/>
    <property type="evidence" value="ECO:0007669"/>
    <property type="project" value="InterPro"/>
</dbReference>
<reference evidence="2 3" key="1">
    <citation type="submission" date="2016-10" db="EMBL/GenBank/DDBJ databases">
        <title>Alkaliphiles isolated from bioreactors.</title>
        <authorList>
            <person name="Salah Z."/>
            <person name="Rout S.P."/>
            <person name="Humphreys P.N."/>
        </authorList>
    </citation>
    <scope>NUCLEOTIDE SEQUENCE [LARGE SCALE GENOMIC DNA]</scope>
    <source>
        <strain evidence="2 3">ZS02</strain>
    </source>
</reference>